<keyword evidence="1" id="KW-0175">Coiled coil</keyword>
<dbReference type="EMBL" id="JAHWGI010000293">
    <property type="protein sequence ID" value="KAK3912472.1"/>
    <property type="molecule type" value="Genomic_DNA"/>
</dbReference>
<keyword evidence="5" id="KW-1185">Reference proteome</keyword>
<feature type="coiled-coil region" evidence="1">
    <location>
        <begin position="1430"/>
        <end position="1468"/>
    </location>
</feature>
<comment type="caution">
    <text evidence="4">The sequence shown here is derived from an EMBL/GenBank/DDBJ whole genome shotgun (WGS) entry which is preliminary data.</text>
</comment>
<proteinExistence type="predicted"/>
<keyword evidence="4" id="KW-0378">Hydrolase</keyword>
<feature type="region of interest" description="Disordered" evidence="2">
    <location>
        <begin position="867"/>
        <end position="888"/>
    </location>
</feature>
<keyword evidence="3" id="KW-0472">Membrane</keyword>
<reference evidence="4" key="1">
    <citation type="submission" date="2021-07" db="EMBL/GenBank/DDBJ databases">
        <authorList>
            <person name="Catto M.A."/>
            <person name="Jacobson A."/>
            <person name="Kennedy G."/>
            <person name="Labadie P."/>
            <person name="Hunt B.G."/>
            <person name="Srinivasan R."/>
        </authorList>
    </citation>
    <scope>NUCLEOTIDE SEQUENCE</scope>
    <source>
        <strain evidence="4">PL_HMW_Pooled</strain>
        <tissue evidence="4">Head</tissue>
    </source>
</reference>
<gene>
    <name evidence="4" type="ORF">KUF71_022042</name>
</gene>
<accession>A0AAE1LBX3</accession>
<keyword evidence="4" id="KW-0347">Helicase</keyword>
<name>A0AAE1LBX3_9NEOP</name>
<sequence>AKEKSWRGLKSGKIHLSTAALGDVDLEGLVGALLAEVGVGTLLDHLGPVTGGRAVRHAVEVDLLLDLLGGLAVSVAGGLGAQREADLAVLLDDLDAVAGAAGGGLGRGLAAGAARLLGLAGATAAVAGLVAAGLVVADDVTVQDVLGEAGGLVGLLLLLLDGTGGVDGPGGGELLSVLEDAVAGGGEVTDLLAVEGAAETADLTAVGLADDQSNAVAVVKDLQLLLGEVDLDGAGGHGVDLGEDVARLVLDLGARVGGEGDGAAVVLDVGVAGGGEEVNDVLVEDDLELLLVVGVAGIADQDNNLVGGVLLAGRAGAGVSVDLGDGLHHDVPVVAEVQGGLGGEHLGLAVHGVDGGSAGNPVVEADVVELSGHRGSVDGQVSGLQVGGEAELELDLVVVGVLGVDEVLGVVLPAEVTGGGVGLVGSVLDALRNLVEVDVDVVQVHDVSLGGDVLAGGQEVVSALHLLLAQLGNRLTTDELATGRGLLHLGVDVDLGGRGVQLLAESDLGLDLALGVSVQGLLEVHGGNVGHLGGDGHGELLLLVLRGRVGRGLAQVDQDAGLLVDLAVGEGGGGDELSLVVTVEDGGQVNNGGVAGLDAGGGAAEELLLAALAVGVGVGGVGEVLAGVGVLALGAEVLVGLVGVVGALALLGLLVLRVVVVRGGQGDGLGGGLLVVKGNSELVGLDGLLGGGEQQSRDGVVVLGLVVHGGEVSEGSLAGGVDAEGHAGGVLADGEVSLLGLAQLDGLLVDGGQVQDVVLGGVGLARDLSDLEVLVGVDGLQLDAHLSVLQVQVDVGADGQVHEHVLVETGDVTLVVKGSDETDLGLSAGGVSEVNVSGGVDGVGDLDSILGAVGHVGLGADASLTTDGDQSGGLQGVDEGQTHGGGEAHGQGVAVVQLGVVEVLARAESVSGVLQVLGHLLDGVVVEGEEALLGQDVDQEVGLNLLGLVSLDVKHVGDLLSGPAAGGRGAGVLAGLVGAGAGALLELLGQEVDQVDLGVLGAVHSGVEHVNGGAGVLSQLLVVLGLQVVGGGLDGGLDDGTDLLAGVLVGELSHALEHAGGRVGLHEQEDGGGADLGGVTSVLVDAEQDGAGDLGGDLGQLVQGDDHVEALEGGDGLLALEVGLEDGEDLGVGDVTKGAGVDLDLVAVTVLDGALQLLGEVGDVVTGDGGGLLGVQAAVDVAGVAGVGGGVVNLGATAQGGEGQDGGGVQELLLLDLGLFDQGEEGVHVLAGGGAGGLGENSEELGGLLTLDLVVLDPLLHSGKGGAGTGLGDGVTESLPGSVLGAGALALAGALGGGGVQLTGGLLDLLGVHDADQTGEDGELGESGLLGDLAGLLELLADLLSDLLDGVDGVDLAGGGDVAALVADEVGEHGVLGGLVQLGLALEPLLAGVDARAAGARAVRVAARGGARAGGRARGRAGAVVTDSLLSLLLEEESEQEEELEEELESELLELEELQSELEEELLLSVLLRRPCFCFWFSWLSLELELEEASCWFFRERRKRLAAALCMRWFSWLSLEELEELESELLELESELLELEELELEELESVPLLRFCFFCHFSWLPLSEEELLEEEEEELLEEELDSSLRSALLEAEKGSL</sequence>
<keyword evidence="4" id="KW-0547">Nucleotide-binding</keyword>
<feature type="transmembrane region" description="Helical" evidence="3">
    <location>
        <begin position="638"/>
        <end position="660"/>
    </location>
</feature>
<keyword evidence="4" id="KW-0067">ATP-binding</keyword>
<evidence type="ECO:0000256" key="2">
    <source>
        <dbReference type="SAM" id="MobiDB-lite"/>
    </source>
</evidence>
<organism evidence="4 5">
    <name type="scientific">Frankliniella fusca</name>
    <dbReference type="NCBI Taxonomy" id="407009"/>
    <lineage>
        <taxon>Eukaryota</taxon>
        <taxon>Metazoa</taxon>
        <taxon>Ecdysozoa</taxon>
        <taxon>Arthropoda</taxon>
        <taxon>Hexapoda</taxon>
        <taxon>Insecta</taxon>
        <taxon>Pterygota</taxon>
        <taxon>Neoptera</taxon>
        <taxon>Paraneoptera</taxon>
        <taxon>Thysanoptera</taxon>
        <taxon>Terebrantia</taxon>
        <taxon>Thripoidea</taxon>
        <taxon>Thripidae</taxon>
        <taxon>Frankliniella</taxon>
    </lineage>
</organism>
<dbReference type="Proteomes" id="UP001219518">
    <property type="component" value="Unassembled WGS sequence"/>
</dbReference>
<reference evidence="4" key="2">
    <citation type="journal article" date="2023" name="BMC Genomics">
        <title>Pest status, molecular evolution, and epigenetic factors derived from the genome assembly of Frankliniella fusca, a thysanopteran phytovirus vector.</title>
        <authorList>
            <person name="Catto M.A."/>
            <person name="Labadie P.E."/>
            <person name="Jacobson A.L."/>
            <person name="Kennedy G.G."/>
            <person name="Srinivasan R."/>
            <person name="Hunt B.G."/>
        </authorList>
    </citation>
    <scope>NUCLEOTIDE SEQUENCE</scope>
    <source>
        <strain evidence="4">PL_HMW_Pooled</strain>
    </source>
</reference>
<evidence type="ECO:0000256" key="1">
    <source>
        <dbReference type="SAM" id="Coils"/>
    </source>
</evidence>
<feature type="non-terminal residue" evidence="4">
    <location>
        <position position="1"/>
    </location>
</feature>
<feature type="transmembrane region" description="Helical" evidence="3">
    <location>
        <begin position="607"/>
        <end position="631"/>
    </location>
</feature>
<evidence type="ECO:0000313" key="5">
    <source>
        <dbReference type="Proteomes" id="UP001219518"/>
    </source>
</evidence>
<feature type="coiled-coil region" evidence="1">
    <location>
        <begin position="1515"/>
        <end position="1550"/>
    </location>
</feature>
<evidence type="ECO:0000256" key="3">
    <source>
        <dbReference type="SAM" id="Phobius"/>
    </source>
</evidence>
<protein>
    <submittedName>
        <fullName evidence="4">ATP-dependent DNA helicase</fullName>
    </submittedName>
</protein>
<evidence type="ECO:0000313" key="4">
    <source>
        <dbReference type="EMBL" id="KAK3912472.1"/>
    </source>
</evidence>
<dbReference type="GO" id="GO:0004386">
    <property type="term" value="F:helicase activity"/>
    <property type="evidence" value="ECO:0007669"/>
    <property type="project" value="UniProtKB-KW"/>
</dbReference>
<keyword evidence="3" id="KW-0812">Transmembrane</keyword>
<keyword evidence="3" id="KW-1133">Transmembrane helix</keyword>